<keyword evidence="3" id="KW-0677">Repeat</keyword>
<dbReference type="InterPro" id="IPR041118">
    <property type="entry name" value="Rx_N"/>
</dbReference>
<feature type="compositionally biased region" description="Acidic residues" evidence="7">
    <location>
        <begin position="756"/>
        <end position="775"/>
    </location>
</feature>
<dbReference type="InterPro" id="IPR027417">
    <property type="entry name" value="P-loop_NTPase"/>
</dbReference>
<proteinExistence type="inferred from homology"/>
<keyword evidence="5" id="KW-0611">Plant defense</keyword>
<evidence type="ECO:0000259" key="11">
    <source>
        <dbReference type="Pfam" id="PF23598"/>
    </source>
</evidence>
<dbReference type="AlphaFoldDB" id="A0A5J9THC2"/>
<dbReference type="InterPro" id="IPR002182">
    <property type="entry name" value="NB-ARC"/>
</dbReference>
<dbReference type="Gene3D" id="1.20.5.4130">
    <property type="match status" value="1"/>
</dbReference>
<comment type="caution">
    <text evidence="12">The sequence shown here is derived from an EMBL/GenBank/DDBJ whole genome shotgun (WGS) entry which is preliminary data.</text>
</comment>
<dbReference type="Pfam" id="PF18052">
    <property type="entry name" value="Rx_N"/>
    <property type="match status" value="1"/>
</dbReference>
<dbReference type="Proteomes" id="UP000324897">
    <property type="component" value="Chromosome 3"/>
</dbReference>
<dbReference type="Pfam" id="PF14309">
    <property type="entry name" value="DUF4378"/>
    <property type="match status" value="1"/>
</dbReference>
<name>A0A5J9THC2_9POAL</name>
<organism evidence="12 13">
    <name type="scientific">Eragrostis curvula</name>
    <name type="common">weeping love grass</name>
    <dbReference type="NCBI Taxonomy" id="38414"/>
    <lineage>
        <taxon>Eukaryota</taxon>
        <taxon>Viridiplantae</taxon>
        <taxon>Streptophyta</taxon>
        <taxon>Embryophyta</taxon>
        <taxon>Tracheophyta</taxon>
        <taxon>Spermatophyta</taxon>
        <taxon>Magnoliopsida</taxon>
        <taxon>Liliopsida</taxon>
        <taxon>Poales</taxon>
        <taxon>Poaceae</taxon>
        <taxon>PACMAD clade</taxon>
        <taxon>Chloridoideae</taxon>
        <taxon>Eragrostideae</taxon>
        <taxon>Eragrostidinae</taxon>
        <taxon>Eragrostis</taxon>
    </lineage>
</organism>
<evidence type="ECO:0000259" key="9">
    <source>
        <dbReference type="Pfam" id="PF14309"/>
    </source>
</evidence>
<evidence type="ECO:0000256" key="1">
    <source>
        <dbReference type="ARBA" id="ARBA00008894"/>
    </source>
</evidence>
<dbReference type="PANTHER" id="PTHR19338">
    <property type="entry name" value="TRANSLOCASE OF INNER MITOCHONDRIAL MEMBRANE 13 HOMOLOG"/>
    <property type="match status" value="1"/>
</dbReference>
<feature type="compositionally biased region" description="Basic and acidic residues" evidence="7">
    <location>
        <begin position="799"/>
        <end position="817"/>
    </location>
</feature>
<dbReference type="GO" id="GO:0006952">
    <property type="term" value="P:defense response"/>
    <property type="evidence" value="ECO:0007669"/>
    <property type="project" value="UniProtKB-KW"/>
</dbReference>
<sequence length="1059" mass="119874">MAAAVAVTVSMGVMKPLLSKLTKLLEEEYFKLKGIDKEIKFLRDELTTMTAALQMLGDAEELNLEMRNWRDKLRELAYDVEDFVDSFMARVEHFGVKGFEGFVPKLMELQARRMMANEMEELKKHTMEVSDRHKRYNNFMLASDFNTSAVDPRLSALYVDIDKLVGIDNAKKHIIEQLSMETKGSSTYVISIYGCGGIGKTTLANQVYRSTKSQFRCSWFVSVSRNPNLRKILRNIAKGVAIIDTTEDDDVQQLIDKLREYLKDKMYLVVIDDVWDAEIWKLIRHALFNNKCHSRIIMTTRNLAVVSSCPSDGIYVYQMKALNIADSKKLLCQRAFGSEELCYPHLEKVCLDILEKCGGLPLAIITISIGVQYGQAKACRVHDIILDFITCKAHEENFVTTLDDAEHGQISDYRARRISVNNRTGKKVTPWSGLILYHVRSLSVFGRHATEPPLLAFTALRVLDLADCRDMQDHHLVNIEKLYHLKYLRLASRLITYLPNKIGELQYLETLDIQGTGIKELPSTIAYLHRLARLYIDAHTTFPDGIIRQMQSLEVLEEFGVCSSRIQSANKAEEVELELHIYCIRPEDVDILGGMPSLSFLELTTWYGTNGMIIIHGNKRFRSLKYLSLHIKCCGTTLEFEAGSTPKLEHLRLRLPVHQMECLNGALGLGIHFLSALTSVNVNIGSSLVQTFGDPISGMNDAAKCVMSAIEAAVEMLPNRPVLTFSRYKILEGAQTRLFGGFDRMRKLKKPTEQATDGETEQVDETGEKEEEADEKGDTSAAIVERPSPVSVLDSSFDQEDHFRTNDERHVSEEAWKQSDTQPANQVTPSKNSKLANVASLLEKLQQLSVNKEDDAPPTGLQLHSSGYPINPDLFFMLEQRKAGWVSKPGGIHQSRNGAESDPKRAHRKLFFDTVNELLFHKFEKETAVYYLGSLTRSKDPTGQVLSGQQLVKFLSSGIKDLEAERLRICQMGSSVIPDAEILHKLQGWTSFSRERPGMVLEIERSIFKELVDEVVRGESANGPQMKVAGRRRRRLFLLDAAWVPVAWLKWKDLICEVY</sequence>
<dbReference type="PANTHER" id="PTHR19338:SF65">
    <property type="entry name" value="OS06G0163900 PROTEIN"/>
    <property type="match status" value="1"/>
</dbReference>
<accession>A0A5J9THC2</accession>
<dbReference type="Pfam" id="PF23598">
    <property type="entry name" value="LRR_14"/>
    <property type="match status" value="2"/>
</dbReference>
<evidence type="ECO:0000256" key="7">
    <source>
        <dbReference type="SAM" id="MobiDB-lite"/>
    </source>
</evidence>
<evidence type="ECO:0000259" key="8">
    <source>
        <dbReference type="Pfam" id="PF00931"/>
    </source>
</evidence>
<feature type="region of interest" description="Disordered" evidence="7">
    <location>
        <begin position="749"/>
        <end position="830"/>
    </location>
</feature>
<dbReference type="SUPFAM" id="SSF52540">
    <property type="entry name" value="P-loop containing nucleoside triphosphate hydrolases"/>
    <property type="match status" value="1"/>
</dbReference>
<keyword evidence="6" id="KW-0175">Coiled coil</keyword>
<evidence type="ECO:0000313" key="13">
    <source>
        <dbReference type="Proteomes" id="UP000324897"/>
    </source>
</evidence>
<protein>
    <recommendedName>
        <fullName evidence="14">AAA+ ATPase domain-containing protein</fullName>
    </recommendedName>
</protein>
<dbReference type="Gene3D" id="3.40.50.300">
    <property type="entry name" value="P-loop containing nucleotide triphosphate hydrolases"/>
    <property type="match status" value="1"/>
</dbReference>
<reference evidence="12 13" key="1">
    <citation type="journal article" date="2019" name="Sci. Rep.">
        <title>A high-quality genome of Eragrostis curvula grass provides insights into Poaceae evolution and supports new strategies to enhance forage quality.</title>
        <authorList>
            <person name="Carballo J."/>
            <person name="Santos B.A.C.M."/>
            <person name="Zappacosta D."/>
            <person name="Garbus I."/>
            <person name="Selva J.P."/>
            <person name="Gallo C.A."/>
            <person name="Diaz A."/>
            <person name="Albertini E."/>
            <person name="Caccamo M."/>
            <person name="Echenique V."/>
        </authorList>
    </citation>
    <scope>NUCLEOTIDE SEQUENCE [LARGE SCALE GENOMIC DNA]</scope>
    <source>
        <strain evidence="13">cv. Victoria</strain>
        <tissue evidence="12">Leaf</tissue>
    </source>
</reference>
<feature type="domain" description="DUF4378" evidence="9">
    <location>
        <begin position="863"/>
        <end position="1014"/>
    </location>
</feature>
<evidence type="ECO:0000256" key="6">
    <source>
        <dbReference type="ARBA" id="ARBA00023054"/>
    </source>
</evidence>
<feature type="domain" description="Disease resistance R13L4/SHOC-2-like LRR" evidence="11">
    <location>
        <begin position="576"/>
        <end position="722"/>
    </location>
</feature>
<dbReference type="InterPro" id="IPR032675">
    <property type="entry name" value="LRR_dom_sf"/>
</dbReference>
<dbReference type="EMBL" id="RWGY01000039">
    <property type="protein sequence ID" value="TVU10770.1"/>
    <property type="molecule type" value="Genomic_DNA"/>
</dbReference>
<keyword evidence="4" id="KW-0547">Nucleotide-binding</keyword>
<evidence type="ECO:0000256" key="3">
    <source>
        <dbReference type="ARBA" id="ARBA00022737"/>
    </source>
</evidence>
<keyword evidence="13" id="KW-1185">Reference proteome</keyword>
<feature type="domain" description="Disease resistance N-terminal" evidence="10">
    <location>
        <begin position="13"/>
        <end position="93"/>
    </location>
</feature>
<keyword evidence="2" id="KW-0433">Leucine-rich repeat</keyword>
<evidence type="ECO:0008006" key="14">
    <source>
        <dbReference type="Google" id="ProtNLM"/>
    </source>
</evidence>
<dbReference type="InterPro" id="IPR025486">
    <property type="entry name" value="DUF4378"/>
</dbReference>
<dbReference type="SUPFAM" id="SSF52058">
    <property type="entry name" value="L domain-like"/>
    <property type="match status" value="1"/>
</dbReference>
<dbReference type="FunFam" id="3.40.50.300:FF:001091">
    <property type="entry name" value="Probable disease resistance protein At1g61300"/>
    <property type="match status" value="1"/>
</dbReference>
<feature type="domain" description="Disease resistance R13L4/SHOC-2-like LRR" evidence="11">
    <location>
        <begin position="438"/>
        <end position="566"/>
    </location>
</feature>
<dbReference type="PRINTS" id="PR00364">
    <property type="entry name" value="DISEASERSIST"/>
</dbReference>
<feature type="compositionally biased region" description="Polar residues" evidence="7">
    <location>
        <begin position="818"/>
        <end position="830"/>
    </location>
</feature>
<dbReference type="Pfam" id="PF00931">
    <property type="entry name" value="NB-ARC"/>
    <property type="match status" value="1"/>
</dbReference>
<dbReference type="GO" id="GO:0051707">
    <property type="term" value="P:response to other organism"/>
    <property type="evidence" value="ECO:0007669"/>
    <property type="project" value="UniProtKB-ARBA"/>
</dbReference>
<dbReference type="Gene3D" id="3.80.10.10">
    <property type="entry name" value="Ribonuclease Inhibitor"/>
    <property type="match status" value="1"/>
</dbReference>
<feature type="domain" description="NB-ARC" evidence="8">
    <location>
        <begin position="170"/>
        <end position="337"/>
    </location>
</feature>
<dbReference type="Gramene" id="TVU10770">
    <property type="protein sequence ID" value="TVU10770"/>
    <property type="gene ID" value="EJB05_44317"/>
</dbReference>
<dbReference type="OrthoDB" id="676979at2759"/>
<gene>
    <name evidence="12" type="ORF">EJB05_44317</name>
</gene>
<evidence type="ECO:0000313" key="12">
    <source>
        <dbReference type="EMBL" id="TVU10770.1"/>
    </source>
</evidence>
<dbReference type="InterPro" id="IPR038005">
    <property type="entry name" value="RX-like_CC"/>
</dbReference>
<dbReference type="Gene3D" id="1.10.8.430">
    <property type="entry name" value="Helical domain of apoptotic protease-activating factors"/>
    <property type="match status" value="1"/>
</dbReference>
<evidence type="ECO:0000259" key="10">
    <source>
        <dbReference type="Pfam" id="PF18052"/>
    </source>
</evidence>
<evidence type="ECO:0000256" key="4">
    <source>
        <dbReference type="ARBA" id="ARBA00022741"/>
    </source>
</evidence>
<dbReference type="GO" id="GO:0043531">
    <property type="term" value="F:ADP binding"/>
    <property type="evidence" value="ECO:0007669"/>
    <property type="project" value="InterPro"/>
</dbReference>
<evidence type="ECO:0000256" key="2">
    <source>
        <dbReference type="ARBA" id="ARBA00022614"/>
    </source>
</evidence>
<dbReference type="InterPro" id="IPR055414">
    <property type="entry name" value="LRR_R13L4/SHOC2-like"/>
</dbReference>
<dbReference type="CDD" id="cd14798">
    <property type="entry name" value="RX-CC_like"/>
    <property type="match status" value="1"/>
</dbReference>
<dbReference type="InterPro" id="IPR042197">
    <property type="entry name" value="Apaf_helical"/>
</dbReference>
<comment type="similarity">
    <text evidence="1">Belongs to the disease resistance NB-LRR family.</text>
</comment>
<evidence type="ECO:0000256" key="5">
    <source>
        <dbReference type="ARBA" id="ARBA00022821"/>
    </source>
</evidence>